<dbReference type="InterPro" id="IPR036179">
    <property type="entry name" value="Ig-like_dom_sf"/>
</dbReference>
<gene>
    <name evidence="5 6" type="primary">LOC105231306</name>
</gene>
<feature type="region of interest" description="Disordered" evidence="1">
    <location>
        <begin position="443"/>
        <end position="462"/>
    </location>
</feature>
<dbReference type="InterPro" id="IPR003599">
    <property type="entry name" value="Ig_sub"/>
</dbReference>
<proteinExistence type="predicted"/>
<evidence type="ECO:0000313" key="6">
    <source>
        <dbReference type="RefSeq" id="XP_049315356.1"/>
    </source>
</evidence>
<dbReference type="Pfam" id="PF07679">
    <property type="entry name" value="I-set"/>
    <property type="match status" value="1"/>
</dbReference>
<feature type="chain" id="PRO_5045019003" evidence="2">
    <location>
        <begin position="18"/>
        <end position="478"/>
    </location>
</feature>
<dbReference type="PANTHER" id="PTHR23279">
    <property type="entry name" value="DEFECTIVE PROBOSCIS EXTENSION RESPONSE DPR -RELATED"/>
    <property type="match status" value="1"/>
</dbReference>
<feature type="compositionally biased region" description="Low complexity" evidence="1">
    <location>
        <begin position="386"/>
        <end position="396"/>
    </location>
</feature>
<evidence type="ECO:0000256" key="1">
    <source>
        <dbReference type="SAM" id="MobiDB-lite"/>
    </source>
</evidence>
<dbReference type="InterPro" id="IPR013098">
    <property type="entry name" value="Ig_I-set"/>
</dbReference>
<evidence type="ECO:0000259" key="3">
    <source>
        <dbReference type="PROSITE" id="PS50835"/>
    </source>
</evidence>
<feature type="region of interest" description="Disordered" evidence="1">
    <location>
        <begin position="349"/>
        <end position="411"/>
    </location>
</feature>
<dbReference type="GO" id="GO:0050808">
    <property type="term" value="P:synapse organization"/>
    <property type="evidence" value="ECO:0007669"/>
    <property type="project" value="TreeGrafter"/>
</dbReference>
<dbReference type="SUPFAM" id="SSF48726">
    <property type="entry name" value="Immunoglobulin"/>
    <property type="match status" value="2"/>
</dbReference>
<accession>A0A6I9VJG4</accession>
<dbReference type="Gene3D" id="2.60.40.10">
    <property type="entry name" value="Immunoglobulins"/>
    <property type="match status" value="2"/>
</dbReference>
<dbReference type="InParanoid" id="A0A6I9VJG4"/>
<dbReference type="SMART" id="SM00408">
    <property type="entry name" value="IGc2"/>
    <property type="match status" value="2"/>
</dbReference>
<keyword evidence="2" id="KW-0732">Signal</keyword>
<dbReference type="RefSeq" id="XP_049315356.1">
    <property type="nucleotide sequence ID" value="XM_049459399.1"/>
</dbReference>
<dbReference type="InterPro" id="IPR003598">
    <property type="entry name" value="Ig_sub2"/>
</dbReference>
<dbReference type="OrthoDB" id="190835at2759"/>
<evidence type="ECO:0000256" key="2">
    <source>
        <dbReference type="SAM" id="SignalP"/>
    </source>
</evidence>
<evidence type="ECO:0000313" key="5">
    <source>
        <dbReference type="RefSeq" id="XP_011210823.2"/>
    </source>
</evidence>
<keyword evidence="4" id="KW-1185">Reference proteome</keyword>
<dbReference type="InterPro" id="IPR037448">
    <property type="entry name" value="Zig-8"/>
</dbReference>
<feature type="domain" description="Ig-like" evidence="3">
    <location>
        <begin position="52"/>
        <end position="147"/>
    </location>
</feature>
<feature type="compositionally biased region" description="Polar residues" evidence="1">
    <location>
        <begin position="374"/>
        <end position="385"/>
    </location>
</feature>
<name>A0A6I9VJG4_BACDO</name>
<dbReference type="Proteomes" id="UP001652620">
    <property type="component" value="Chromosome 5"/>
</dbReference>
<dbReference type="PROSITE" id="PS50835">
    <property type="entry name" value="IG_LIKE"/>
    <property type="match status" value="2"/>
</dbReference>
<dbReference type="SMART" id="SM00409">
    <property type="entry name" value="IG"/>
    <property type="match status" value="2"/>
</dbReference>
<dbReference type="CDD" id="cd00096">
    <property type="entry name" value="Ig"/>
    <property type="match status" value="1"/>
</dbReference>
<feature type="domain" description="Ig-like" evidence="3">
    <location>
        <begin position="201"/>
        <end position="293"/>
    </location>
</feature>
<feature type="signal peptide" evidence="2">
    <location>
        <begin position="1"/>
        <end position="17"/>
    </location>
</feature>
<dbReference type="GeneID" id="105231306"/>
<dbReference type="InterPro" id="IPR013783">
    <property type="entry name" value="Ig-like_fold"/>
</dbReference>
<dbReference type="GO" id="GO:0032589">
    <property type="term" value="C:neuron projection membrane"/>
    <property type="evidence" value="ECO:0007669"/>
    <property type="project" value="TreeGrafter"/>
</dbReference>
<dbReference type="RefSeq" id="XP_011210823.2">
    <property type="nucleotide sequence ID" value="XM_011212521.4"/>
</dbReference>
<protein>
    <submittedName>
        <fullName evidence="5 6">Uncharacterized protein LOC105231306 isoform X1</fullName>
    </submittedName>
</protein>
<dbReference type="InterPro" id="IPR007110">
    <property type="entry name" value="Ig-like_dom"/>
</dbReference>
<organism evidence="4 5">
    <name type="scientific">Bactrocera dorsalis</name>
    <name type="common">Oriental fruit fly</name>
    <name type="synonym">Dacus dorsalis</name>
    <dbReference type="NCBI Taxonomy" id="27457"/>
    <lineage>
        <taxon>Eukaryota</taxon>
        <taxon>Metazoa</taxon>
        <taxon>Ecdysozoa</taxon>
        <taxon>Arthropoda</taxon>
        <taxon>Hexapoda</taxon>
        <taxon>Insecta</taxon>
        <taxon>Pterygota</taxon>
        <taxon>Neoptera</taxon>
        <taxon>Endopterygota</taxon>
        <taxon>Diptera</taxon>
        <taxon>Brachycera</taxon>
        <taxon>Muscomorpha</taxon>
        <taxon>Tephritoidea</taxon>
        <taxon>Tephritidae</taxon>
        <taxon>Bactrocera</taxon>
        <taxon>Bactrocera</taxon>
    </lineage>
</organism>
<evidence type="ECO:0000313" key="4">
    <source>
        <dbReference type="Proteomes" id="UP001652620"/>
    </source>
</evidence>
<dbReference type="AlphaFoldDB" id="A0A6I9VJG4"/>
<reference evidence="5 6" key="1">
    <citation type="submission" date="2025-05" db="UniProtKB">
        <authorList>
            <consortium name="RefSeq"/>
        </authorList>
    </citation>
    <scope>IDENTIFICATION</scope>
    <source>
        <tissue evidence="5 6">Adult</tissue>
    </source>
</reference>
<dbReference type="FunCoup" id="A0A6I9VJG4">
    <property type="interactions" value="10"/>
</dbReference>
<sequence length="478" mass="54037">MIAFLTLFFYMTSLTMCYQRLSVNNNNHNNLDAKPTHMPPLHYPHGHRWNEPFFDLTMPKNITSLVGKSAYLGCRVKHLGNKTVAWIRHRDLHILTVGTYTYTTDQRFQTSYHRDIDEWTLQIKWAQQRDAGVYECQISTQPVRSFSVNLNIVDTIDDETSSLLQQYYSDDAFYISSDRIYQSSDDEFAGMFGHIQTVAVPTASILGGPDLYVDKGSTINLTCVIKFSPEPPTHIFWYHQDKVLSEETSGGRIKFKTIKSEETKSILLISDADLLDSGKYSCYPSNTEIASLRVHVLQGERPEAMQTNSAPTARHSAAAQPNKLISALVGAFVLLQMYTFLCKNAGHITEHNNNDQSKQRTRAAALSPHRGPNPSHTSTRAHSTAQHLPLQQQQRPQPRHRQQHQQQQYQHSQIGSSILALLAMALLRCNNVTIVDSIAAPSTEQLTQRHRQPDQMQRKSTAQAVNFDALAKTSSTAR</sequence>
<dbReference type="KEGG" id="bdr:105231306"/>
<dbReference type="PANTHER" id="PTHR23279:SF46">
    <property type="entry name" value="DEFECTIVE PROBOSCIS EXTENSION RESPONSE 10, ISOFORM A-RELATED"/>
    <property type="match status" value="1"/>
</dbReference>
<dbReference type="Pfam" id="PF13927">
    <property type="entry name" value="Ig_3"/>
    <property type="match status" value="1"/>
</dbReference>